<dbReference type="PANTHER" id="PTHR43685:SF3">
    <property type="entry name" value="SLR2126 PROTEIN"/>
    <property type="match status" value="1"/>
</dbReference>
<evidence type="ECO:0000313" key="3">
    <source>
        <dbReference type="EMBL" id="TDC54427.1"/>
    </source>
</evidence>
<keyword evidence="4" id="KW-1185">Reference proteome</keyword>
<dbReference type="InterPro" id="IPR050834">
    <property type="entry name" value="Glycosyltransf_2"/>
</dbReference>
<dbReference type="SUPFAM" id="SSF53448">
    <property type="entry name" value="Nucleotide-diphospho-sugar transferases"/>
    <property type="match status" value="1"/>
</dbReference>
<sequence length="556" mass="60348">MARRTVTESATSRIRLHGASPLLISPANNSEKSTTVSQLRPEARSISVSSLVMSIPNAAKLVSAFRSRGDDTRGVSLESGTVLESKESHMVMTARRTAAARNDWRSLSPRAVGEPAADPVSVTVVIPAHDCQGELDLALAALAEQSHPKDLLDIVVVDDRSEPALVLPGDLPVPARVIRVEGGGHGSGHARDVGARAATGDVVLFLDADIIADRHHVEAHARWHELIDDAVVLGFRDFVDVKGVTPSQVRAAIADGGVARAVAGRATEPHMWIEQLLDKTDDLVQDREDLWRAVVGASVSTRRLFYQEMGGFPHFPRRGIVDTEFGYRCFTAGGVVIPERMAYSLHQGQRSFASRGNEIARLRAPLIANHIAHPRYRPSVRGRQWAVPYLHVIVPSGMADFVTTQRTVDDLLANDFDDLTVGIVGVADNPEWDLFVDYWQYDGRVRLLLDAPRTGFPSPTTMLVPVGARFGPEAVGRLVTRLRAWTHGLISVSVTGLESPVELWATRALSRSLRSSDGNLRDTARNLFGEVWSAGSDFGVGLDAGASDVGRSGKRR</sequence>
<dbReference type="InterPro" id="IPR029044">
    <property type="entry name" value="Nucleotide-diphossugar_trans"/>
</dbReference>
<dbReference type="AlphaFoldDB" id="A0A4R4RW87"/>
<dbReference type="PANTHER" id="PTHR43685">
    <property type="entry name" value="GLYCOSYLTRANSFERASE"/>
    <property type="match status" value="1"/>
</dbReference>
<dbReference type="Proteomes" id="UP000295621">
    <property type="component" value="Unassembled WGS sequence"/>
</dbReference>
<keyword evidence="3" id="KW-0808">Transferase</keyword>
<feature type="region of interest" description="Disordered" evidence="1">
    <location>
        <begin position="21"/>
        <end position="40"/>
    </location>
</feature>
<name>A0A4R4RW87_9ACTN</name>
<dbReference type="CDD" id="cd00761">
    <property type="entry name" value="Glyco_tranf_GTA_type"/>
    <property type="match status" value="1"/>
</dbReference>
<protein>
    <submittedName>
        <fullName evidence="3">Glycosyltransferase</fullName>
    </submittedName>
</protein>
<feature type="compositionally biased region" description="Polar residues" evidence="1">
    <location>
        <begin position="26"/>
        <end position="38"/>
    </location>
</feature>
<evidence type="ECO:0000259" key="2">
    <source>
        <dbReference type="Pfam" id="PF00535"/>
    </source>
</evidence>
<dbReference type="OrthoDB" id="5168148at2"/>
<gene>
    <name evidence="3" type="ORF">E1212_03025</name>
</gene>
<dbReference type="EMBL" id="SMKL01000004">
    <property type="protein sequence ID" value="TDC54427.1"/>
    <property type="molecule type" value="Genomic_DNA"/>
</dbReference>
<dbReference type="GO" id="GO:0016740">
    <property type="term" value="F:transferase activity"/>
    <property type="evidence" value="ECO:0007669"/>
    <property type="project" value="UniProtKB-KW"/>
</dbReference>
<feature type="domain" description="Glycosyltransferase 2-like" evidence="2">
    <location>
        <begin position="123"/>
        <end position="249"/>
    </location>
</feature>
<organism evidence="3 4">
    <name type="scientific">Jiangella ureilytica</name>
    <dbReference type="NCBI Taxonomy" id="2530374"/>
    <lineage>
        <taxon>Bacteria</taxon>
        <taxon>Bacillati</taxon>
        <taxon>Actinomycetota</taxon>
        <taxon>Actinomycetes</taxon>
        <taxon>Jiangellales</taxon>
        <taxon>Jiangellaceae</taxon>
        <taxon>Jiangella</taxon>
    </lineage>
</organism>
<evidence type="ECO:0000313" key="4">
    <source>
        <dbReference type="Proteomes" id="UP000295621"/>
    </source>
</evidence>
<reference evidence="3 4" key="1">
    <citation type="submission" date="2019-02" db="EMBL/GenBank/DDBJ databases">
        <title>Draft genome sequences of novel Actinobacteria.</title>
        <authorList>
            <person name="Sahin N."/>
            <person name="Ay H."/>
            <person name="Saygin H."/>
        </authorList>
    </citation>
    <scope>NUCLEOTIDE SEQUENCE [LARGE SCALE GENOMIC DNA]</scope>
    <source>
        <strain evidence="3 4">KC603</strain>
    </source>
</reference>
<comment type="caution">
    <text evidence="3">The sequence shown here is derived from an EMBL/GenBank/DDBJ whole genome shotgun (WGS) entry which is preliminary data.</text>
</comment>
<evidence type="ECO:0000256" key="1">
    <source>
        <dbReference type="SAM" id="MobiDB-lite"/>
    </source>
</evidence>
<dbReference type="Gene3D" id="3.90.550.10">
    <property type="entry name" value="Spore Coat Polysaccharide Biosynthesis Protein SpsA, Chain A"/>
    <property type="match status" value="1"/>
</dbReference>
<accession>A0A4R4RW87</accession>
<dbReference type="InterPro" id="IPR001173">
    <property type="entry name" value="Glyco_trans_2-like"/>
</dbReference>
<dbReference type="Pfam" id="PF00535">
    <property type="entry name" value="Glycos_transf_2"/>
    <property type="match status" value="1"/>
</dbReference>
<proteinExistence type="predicted"/>